<dbReference type="EMBL" id="JAVXUP010000845">
    <property type="protein sequence ID" value="KAK3019914.1"/>
    <property type="molecule type" value="Genomic_DNA"/>
</dbReference>
<evidence type="ECO:0000313" key="5">
    <source>
        <dbReference type="Proteomes" id="UP001188597"/>
    </source>
</evidence>
<reference evidence="4" key="1">
    <citation type="submission" date="2022-12" db="EMBL/GenBank/DDBJ databases">
        <title>Draft genome assemblies for two species of Escallonia (Escalloniales).</title>
        <authorList>
            <person name="Chanderbali A."/>
            <person name="Dervinis C."/>
            <person name="Anghel I."/>
            <person name="Soltis D."/>
            <person name="Soltis P."/>
            <person name="Zapata F."/>
        </authorList>
    </citation>
    <scope>NUCLEOTIDE SEQUENCE</scope>
    <source>
        <strain evidence="4">UCBG64.0493</strain>
        <tissue evidence="4">Leaf</tissue>
    </source>
</reference>
<dbReference type="PANTHER" id="PTHR23222">
    <property type="entry name" value="PROHIBITIN"/>
    <property type="match status" value="1"/>
</dbReference>
<comment type="subcellular location">
    <subcellularLocation>
        <location evidence="2">Mitochondrion inner membrane</location>
    </subcellularLocation>
</comment>
<dbReference type="InterPro" id="IPR000163">
    <property type="entry name" value="Prohibitin"/>
</dbReference>
<dbReference type="GO" id="GO:0007005">
    <property type="term" value="P:mitochondrion organization"/>
    <property type="evidence" value="ECO:0007669"/>
    <property type="project" value="TreeGrafter"/>
</dbReference>
<dbReference type="InterPro" id="IPR025558">
    <property type="entry name" value="DUF4283"/>
</dbReference>
<accession>A0AA88W4Z6</accession>
<comment type="caution">
    <text evidence="4">The sequence shown here is derived from an EMBL/GenBank/DDBJ whole genome shotgun (WGS) entry which is preliminary data.</text>
</comment>
<gene>
    <name evidence="4" type="ORF">RJ639_003141</name>
</gene>
<comment type="similarity">
    <text evidence="1 2">Belongs to the prohibitin family.</text>
</comment>
<protein>
    <recommendedName>
        <fullName evidence="2">Prohibitin</fullName>
    </recommendedName>
</protein>
<evidence type="ECO:0000256" key="2">
    <source>
        <dbReference type="RuleBase" id="RU366048"/>
    </source>
</evidence>
<dbReference type="Pfam" id="PF14111">
    <property type="entry name" value="DUF4283"/>
    <property type="match status" value="1"/>
</dbReference>
<evidence type="ECO:0000313" key="4">
    <source>
        <dbReference type="EMBL" id="KAK3019914.1"/>
    </source>
</evidence>
<organism evidence="4 5">
    <name type="scientific">Escallonia herrerae</name>
    <dbReference type="NCBI Taxonomy" id="1293975"/>
    <lineage>
        <taxon>Eukaryota</taxon>
        <taxon>Viridiplantae</taxon>
        <taxon>Streptophyta</taxon>
        <taxon>Embryophyta</taxon>
        <taxon>Tracheophyta</taxon>
        <taxon>Spermatophyta</taxon>
        <taxon>Magnoliopsida</taxon>
        <taxon>eudicotyledons</taxon>
        <taxon>Gunneridae</taxon>
        <taxon>Pentapetalae</taxon>
        <taxon>asterids</taxon>
        <taxon>campanulids</taxon>
        <taxon>Escalloniales</taxon>
        <taxon>Escalloniaceae</taxon>
        <taxon>Escallonia</taxon>
    </lineage>
</organism>
<proteinExistence type="inferred from homology"/>
<keyword evidence="2" id="KW-0999">Mitochondrion inner membrane</keyword>
<keyword evidence="2" id="KW-0496">Mitochondrion</keyword>
<feature type="domain" description="DUF4283" evidence="3">
    <location>
        <begin position="114"/>
        <end position="174"/>
    </location>
</feature>
<keyword evidence="2" id="KW-0472">Membrane</keyword>
<dbReference type="GO" id="GO:0005743">
    <property type="term" value="C:mitochondrial inner membrane"/>
    <property type="evidence" value="ECO:0007669"/>
    <property type="project" value="UniProtKB-SubCell"/>
</dbReference>
<keyword evidence="5" id="KW-1185">Reference proteome</keyword>
<dbReference type="PANTHER" id="PTHR23222:SF41">
    <property type="entry name" value="PROHIBITIN"/>
    <property type="match status" value="1"/>
</dbReference>
<evidence type="ECO:0000259" key="3">
    <source>
        <dbReference type="Pfam" id="PF14111"/>
    </source>
</evidence>
<name>A0AA88W4Z6_9ASTE</name>
<evidence type="ECO:0000256" key="1">
    <source>
        <dbReference type="ARBA" id="ARBA00009658"/>
    </source>
</evidence>
<sequence>MISTRHSTRVLGLRNMSDVRVPKMPGGGAASALIKLSVISGLGIYGFANSLYNVDGGHHAIVFNRIVGVKDKIGQDFRLMDVYYSVVIPVNETLMDPQAHKTPLFLGFICDIKTLSASHLQRLINKYWHLRGDVCVEKLPNIFLRHFDLEYEAELVLHNGPWNFEGTVLILREWIVHMIYVNVTFPKMDLWVRVHSFPSYYYSTTLAE</sequence>
<dbReference type="Proteomes" id="UP001188597">
    <property type="component" value="Unassembled WGS sequence"/>
</dbReference>
<dbReference type="AlphaFoldDB" id="A0AA88W4Z6"/>